<feature type="transmembrane region" description="Helical" evidence="1">
    <location>
        <begin position="62"/>
        <end position="84"/>
    </location>
</feature>
<dbReference type="Proteomes" id="UP000822688">
    <property type="component" value="Chromosome 8"/>
</dbReference>
<accession>A0A8T0GVZ3</accession>
<comment type="caution">
    <text evidence="3">The sequence shown here is derived from an EMBL/GenBank/DDBJ whole genome shotgun (WGS) entry which is preliminary data.</text>
</comment>
<gene>
    <name evidence="3" type="ORF">KC19_8G069700</name>
</gene>
<name>A0A8T0GVZ3_CERPU</name>
<dbReference type="Pfam" id="PF01569">
    <property type="entry name" value="PAP2"/>
    <property type="match status" value="1"/>
</dbReference>
<dbReference type="PANTHER" id="PTHR14969">
    <property type="entry name" value="SPHINGOSINE-1-PHOSPHATE PHOSPHOHYDROLASE"/>
    <property type="match status" value="1"/>
</dbReference>
<organism evidence="3 4">
    <name type="scientific">Ceratodon purpureus</name>
    <name type="common">Fire moss</name>
    <name type="synonym">Dicranum purpureum</name>
    <dbReference type="NCBI Taxonomy" id="3225"/>
    <lineage>
        <taxon>Eukaryota</taxon>
        <taxon>Viridiplantae</taxon>
        <taxon>Streptophyta</taxon>
        <taxon>Embryophyta</taxon>
        <taxon>Bryophyta</taxon>
        <taxon>Bryophytina</taxon>
        <taxon>Bryopsida</taxon>
        <taxon>Dicranidae</taxon>
        <taxon>Pseudoditrichales</taxon>
        <taxon>Ditrichaceae</taxon>
        <taxon>Ceratodon</taxon>
    </lineage>
</organism>
<evidence type="ECO:0000259" key="2">
    <source>
        <dbReference type="SMART" id="SM00014"/>
    </source>
</evidence>
<evidence type="ECO:0000256" key="1">
    <source>
        <dbReference type="SAM" id="Phobius"/>
    </source>
</evidence>
<evidence type="ECO:0000313" key="3">
    <source>
        <dbReference type="EMBL" id="KAG0563921.1"/>
    </source>
</evidence>
<proteinExistence type="predicted"/>
<dbReference type="InterPro" id="IPR036938">
    <property type="entry name" value="PAP2/HPO_sf"/>
</dbReference>
<dbReference type="Gene3D" id="1.20.144.10">
    <property type="entry name" value="Phosphatidic acid phosphatase type 2/haloperoxidase"/>
    <property type="match status" value="1"/>
</dbReference>
<sequence>MKKGPVSPQASPRRIVSRIQTKESRQATVAAKASGGSFETPAWVLKMIVFDRRYSKWVHETFFSDWAFFILRFFEFSGDGLFWLPGTAAFWLSPSAGSPDTRMFALNLFIGLLLDFFVVGCIKSAVQRKRPQYNTGHLMVVSMDQWSFPSGHSSRAVMIVSLIWLYSPMWRAMISQYWWPYLVLKYEKNHYMSEYVLPYVENNLLRTIQFVLMLWLTVTACSRVVLGRHYILDVLGGEAIGVLEALVTHFCLHVPLKVSELQHAYLLSRFGLYEEMFWNIFHGRWFFTNYHFREMNRVIDGEINDVVGQPA</sequence>
<feature type="transmembrane region" description="Helical" evidence="1">
    <location>
        <begin position="104"/>
        <end position="122"/>
    </location>
</feature>
<feature type="transmembrane region" description="Helical" evidence="1">
    <location>
        <begin position="156"/>
        <end position="179"/>
    </location>
</feature>
<feature type="transmembrane region" description="Helical" evidence="1">
    <location>
        <begin position="207"/>
        <end position="226"/>
    </location>
</feature>
<keyword evidence="1" id="KW-0472">Membrane</keyword>
<feature type="domain" description="Phosphatidic acid phosphatase type 2/haloperoxidase" evidence="2">
    <location>
        <begin position="107"/>
        <end position="249"/>
    </location>
</feature>
<evidence type="ECO:0000313" key="4">
    <source>
        <dbReference type="Proteomes" id="UP000822688"/>
    </source>
</evidence>
<protein>
    <recommendedName>
        <fullName evidence="2">Phosphatidic acid phosphatase type 2/haloperoxidase domain-containing protein</fullName>
    </recommendedName>
</protein>
<dbReference type="GO" id="GO:0042392">
    <property type="term" value="F:sphingosine-1-phosphate phosphatase activity"/>
    <property type="evidence" value="ECO:0007669"/>
    <property type="project" value="TreeGrafter"/>
</dbReference>
<dbReference type="EMBL" id="CM026429">
    <property type="protein sequence ID" value="KAG0563920.1"/>
    <property type="molecule type" value="Genomic_DNA"/>
</dbReference>
<dbReference type="InterPro" id="IPR000326">
    <property type="entry name" value="PAP2/HPO"/>
</dbReference>
<dbReference type="EMBL" id="CM026429">
    <property type="protein sequence ID" value="KAG0563921.1"/>
    <property type="molecule type" value="Genomic_DNA"/>
</dbReference>
<reference evidence="3" key="1">
    <citation type="submission" date="2020-06" db="EMBL/GenBank/DDBJ databases">
        <title>WGS assembly of Ceratodon purpureus strain R40.</title>
        <authorList>
            <person name="Carey S.B."/>
            <person name="Jenkins J."/>
            <person name="Shu S."/>
            <person name="Lovell J.T."/>
            <person name="Sreedasyam A."/>
            <person name="Maumus F."/>
            <person name="Tiley G.P."/>
            <person name="Fernandez-Pozo N."/>
            <person name="Barry K."/>
            <person name="Chen C."/>
            <person name="Wang M."/>
            <person name="Lipzen A."/>
            <person name="Daum C."/>
            <person name="Saski C.A."/>
            <person name="Payton A.C."/>
            <person name="Mcbreen J.C."/>
            <person name="Conrad R.E."/>
            <person name="Kollar L.M."/>
            <person name="Olsson S."/>
            <person name="Huttunen S."/>
            <person name="Landis J.B."/>
            <person name="Wickett N.J."/>
            <person name="Johnson M.G."/>
            <person name="Rensing S.A."/>
            <person name="Grimwood J."/>
            <person name="Schmutz J."/>
            <person name="Mcdaniel S.F."/>
        </authorList>
    </citation>
    <scope>NUCLEOTIDE SEQUENCE</scope>
    <source>
        <strain evidence="3">R40</strain>
    </source>
</reference>
<dbReference type="AlphaFoldDB" id="A0A8T0GVZ3"/>
<keyword evidence="1" id="KW-1133">Transmembrane helix</keyword>
<keyword evidence="4" id="KW-1185">Reference proteome</keyword>
<dbReference type="SMART" id="SM00014">
    <property type="entry name" value="acidPPc"/>
    <property type="match status" value="1"/>
</dbReference>
<dbReference type="PANTHER" id="PTHR14969:SF13">
    <property type="entry name" value="AT30094P"/>
    <property type="match status" value="1"/>
</dbReference>
<dbReference type="SUPFAM" id="SSF48317">
    <property type="entry name" value="Acid phosphatase/Vanadium-dependent haloperoxidase"/>
    <property type="match status" value="1"/>
</dbReference>
<keyword evidence="1" id="KW-0812">Transmembrane</keyword>